<dbReference type="GO" id="GO:0005524">
    <property type="term" value="F:ATP binding"/>
    <property type="evidence" value="ECO:0007669"/>
    <property type="project" value="InterPro"/>
</dbReference>
<dbReference type="SUPFAM" id="SSF56112">
    <property type="entry name" value="Protein kinase-like (PK-like)"/>
    <property type="match status" value="1"/>
</dbReference>
<comment type="caution">
    <text evidence="2">The sequence shown here is derived from an EMBL/GenBank/DDBJ whole genome shotgun (WGS) entry which is preliminary data.</text>
</comment>
<keyword evidence="2" id="KW-0418">Kinase</keyword>
<feature type="domain" description="Protein kinase" evidence="1">
    <location>
        <begin position="1"/>
        <end position="294"/>
    </location>
</feature>
<reference evidence="2 3" key="1">
    <citation type="submission" date="2018-06" db="EMBL/GenBank/DDBJ databases">
        <title>Comparative genomics reveals the genomic features of Rhizophagus irregularis, R. cerebriforme, R. diaphanum and Gigaspora rosea, and their symbiotic lifestyle signature.</title>
        <authorList>
            <person name="Morin E."/>
            <person name="San Clemente H."/>
            <person name="Chen E.C.H."/>
            <person name="De La Providencia I."/>
            <person name="Hainaut M."/>
            <person name="Kuo A."/>
            <person name="Kohler A."/>
            <person name="Murat C."/>
            <person name="Tang N."/>
            <person name="Roy S."/>
            <person name="Loubradou J."/>
            <person name="Henrissat B."/>
            <person name="Grigoriev I.V."/>
            <person name="Corradi N."/>
            <person name="Roux C."/>
            <person name="Martin F.M."/>
        </authorList>
    </citation>
    <scope>NUCLEOTIDE SEQUENCE [LARGE SCALE GENOMIC DNA]</scope>
    <source>
        <strain evidence="2 3">DAOM 194757</strain>
    </source>
</reference>
<dbReference type="InterPro" id="IPR051681">
    <property type="entry name" value="Ser/Thr_Kinases-Pseudokinases"/>
</dbReference>
<dbReference type="Proteomes" id="UP000266673">
    <property type="component" value="Unassembled WGS sequence"/>
</dbReference>
<evidence type="ECO:0000313" key="3">
    <source>
        <dbReference type="Proteomes" id="UP000266673"/>
    </source>
</evidence>
<protein>
    <submittedName>
        <fullName evidence="2">Kinase-like domain-containing protein</fullName>
    </submittedName>
</protein>
<dbReference type="Pfam" id="PF07714">
    <property type="entry name" value="PK_Tyr_Ser-Thr"/>
    <property type="match status" value="1"/>
</dbReference>
<sequence>MYDMFDGKTSTSLEVFTNLKNFKKLNSQESCKDIEASIVLNPGDYKPNQLFYNERFSPLYNAQEKRFFQQVAILKELKSDYFIKFYGVVRCAYPDDFSYYLVIECISGNLREYYKANSPLDWNKKFEFAIDICRGIAFLHAAEIYHNITSESILINDNHKAKVFFVGTLHNFKGERSEGFRKVKFEYFRYMAPEKLEFKDKIRYNVRSDRGYIYSLGALLWEIAEEEVPYTKQGMDFLTIKERVVKEKYREPFSSHVPKIWQDTVYAAMNHDPDFRPSISKIFRILYDHYNRYYKNKKI</sequence>
<evidence type="ECO:0000259" key="1">
    <source>
        <dbReference type="PROSITE" id="PS50011"/>
    </source>
</evidence>
<evidence type="ECO:0000313" key="2">
    <source>
        <dbReference type="EMBL" id="RIB10206.1"/>
    </source>
</evidence>
<dbReference type="STRING" id="44941.A0A397USP4"/>
<name>A0A397USP4_9GLOM</name>
<dbReference type="EMBL" id="QKWP01001279">
    <property type="protein sequence ID" value="RIB10206.1"/>
    <property type="molecule type" value="Genomic_DNA"/>
</dbReference>
<dbReference type="Gene3D" id="1.10.510.10">
    <property type="entry name" value="Transferase(Phosphotransferase) domain 1"/>
    <property type="match status" value="1"/>
</dbReference>
<gene>
    <name evidence="2" type="ORF">C2G38_205193</name>
</gene>
<organism evidence="2 3">
    <name type="scientific">Gigaspora rosea</name>
    <dbReference type="NCBI Taxonomy" id="44941"/>
    <lineage>
        <taxon>Eukaryota</taxon>
        <taxon>Fungi</taxon>
        <taxon>Fungi incertae sedis</taxon>
        <taxon>Mucoromycota</taxon>
        <taxon>Glomeromycotina</taxon>
        <taxon>Glomeromycetes</taxon>
        <taxon>Diversisporales</taxon>
        <taxon>Gigasporaceae</taxon>
        <taxon>Gigaspora</taxon>
    </lineage>
</organism>
<dbReference type="OrthoDB" id="3257280at2759"/>
<accession>A0A397USP4</accession>
<keyword evidence="2" id="KW-0808">Transferase</keyword>
<dbReference type="InterPro" id="IPR001245">
    <property type="entry name" value="Ser-Thr/Tyr_kinase_cat_dom"/>
</dbReference>
<keyword evidence="3" id="KW-1185">Reference proteome</keyword>
<dbReference type="PROSITE" id="PS50011">
    <property type="entry name" value="PROTEIN_KINASE_DOM"/>
    <property type="match status" value="1"/>
</dbReference>
<dbReference type="GO" id="GO:0004674">
    <property type="term" value="F:protein serine/threonine kinase activity"/>
    <property type="evidence" value="ECO:0007669"/>
    <property type="project" value="TreeGrafter"/>
</dbReference>
<dbReference type="InterPro" id="IPR011009">
    <property type="entry name" value="Kinase-like_dom_sf"/>
</dbReference>
<dbReference type="InterPro" id="IPR000719">
    <property type="entry name" value="Prot_kinase_dom"/>
</dbReference>
<proteinExistence type="predicted"/>
<dbReference type="AlphaFoldDB" id="A0A397USP4"/>
<dbReference type="PANTHER" id="PTHR44329">
    <property type="entry name" value="SERINE/THREONINE-PROTEIN KINASE TNNI3K-RELATED"/>
    <property type="match status" value="1"/>
</dbReference>